<organism evidence="3 4">
    <name type="scientific">Haloplasma contractile SSD-17B</name>
    <dbReference type="NCBI Taxonomy" id="1033810"/>
    <lineage>
        <taxon>Bacteria</taxon>
        <taxon>Bacillati</taxon>
        <taxon>Mycoplasmatota</taxon>
        <taxon>Mollicutes</taxon>
        <taxon>Haloplasmatales</taxon>
        <taxon>Haloplasmataceae</taxon>
        <taxon>Haloplasma</taxon>
    </lineage>
</organism>
<keyword evidence="1" id="KW-1133">Transmembrane helix</keyword>
<dbReference type="eggNOG" id="ENOG5034BKW">
    <property type="taxonomic scope" value="Bacteria"/>
</dbReference>
<dbReference type="Pfam" id="PF26247">
    <property type="entry name" value="DUF8058"/>
    <property type="match status" value="1"/>
</dbReference>
<evidence type="ECO:0000313" key="4">
    <source>
        <dbReference type="Proteomes" id="UP000005707"/>
    </source>
</evidence>
<dbReference type="EMBL" id="AFNU02000002">
    <property type="protein sequence ID" value="ERJ13257.1"/>
    <property type="molecule type" value="Genomic_DNA"/>
</dbReference>
<accession>U2DYC2</accession>
<proteinExistence type="predicted"/>
<protein>
    <recommendedName>
        <fullName evidence="2">DUF8058 domain-containing protein</fullName>
    </recommendedName>
</protein>
<gene>
    <name evidence="3" type="ORF">HLPCO_000886</name>
</gene>
<dbReference type="Proteomes" id="UP000005707">
    <property type="component" value="Unassembled WGS sequence"/>
</dbReference>
<keyword evidence="1" id="KW-0472">Membrane</keyword>
<keyword evidence="1" id="KW-0812">Transmembrane</keyword>
<evidence type="ECO:0000313" key="3">
    <source>
        <dbReference type="EMBL" id="ERJ13257.1"/>
    </source>
</evidence>
<dbReference type="STRING" id="1033810.HLPCO_000886"/>
<reference evidence="3 4" key="1">
    <citation type="journal article" date="2011" name="J. Bacteriol.">
        <title>Genome sequence of Haloplasma contractile, an unusual contractile bacterium from a deep-sea anoxic brine lake.</title>
        <authorList>
            <person name="Antunes A."/>
            <person name="Alam I."/>
            <person name="El Dorry H."/>
            <person name="Siam R."/>
            <person name="Robertson A."/>
            <person name="Bajic V.B."/>
            <person name="Stingl U."/>
        </authorList>
    </citation>
    <scope>NUCLEOTIDE SEQUENCE [LARGE SCALE GENOMIC DNA]</scope>
    <source>
        <strain evidence="3 4">SSD-17B</strain>
    </source>
</reference>
<dbReference type="InParanoid" id="U2DYC2"/>
<dbReference type="InterPro" id="IPR058371">
    <property type="entry name" value="DUF8058"/>
</dbReference>
<reference evidence="3 4" key="2">
    <citation type="journal article" date="2013" name="PLoS ONE">
        <title>INDIGO - INtegrated Data Warehouse of MIcrobial GenOmes with Examples from the Red Sea Extremophiles.</title>
        <authorList>
            <person name="Alam I."/>
            <person name="Antunes A."/>
            <person name="Kamau A.A."/>
            <person name="Ba Alawi W."/>
            <person name="Kalkatawi M."/>
            <person name="Stingl U."/>
            <person name="Bajic V.B."/>
        </authorList>
    </citation>
    <scope>NUCLEOTIDE SEQUENCE [LARGE SCALE GENOMIC DNA]</scope>
    <source>
        <strain evidence="3 4">SSD-17B</strain>
    </source>
</reference>
<evidence type="ECO:0000256" key="1">
    <source>
        <dbReference type="SAM" id="Phobius"/>
    </source>
</evidence>
<name>U2DYC2_9MOLU</name>
<evidence type="ECO:0000259" key="2">
    <source>
        <dbReference type="Pfam" id="PF26247"/>
    </source>
</evidence>
<feature type="domain" description="DUF8058" evidence="2">
    <location>
        <begin position="1"/>
        <end position="119"/>
    </location>
</feature>
<feature type="transmembrane region" description="Helical" evidence="1">
    <location>
        <begin position="70"/>
        <end position="89"/>
    </location>
</feature>
<sequence>MRKVASIFSMIIGTCMLSMWIMFLVTGQIPELETIPKEIIMHILIESITAILLITSGVGLLKRTNWSDNLYLFTSGMLCYTLVNSAGYYLQTNDFIFIVMFGVFLLFQLLILYYLFIKKRIN</sequence>
<feature type="transmembrane region" description="Helical" evidence="1">
    <location>
        <begin position="7"/>
        <end position="27"/>
    </location>
</feature>
<feature type="transmembrane region" description="Helical" evidence="1">
    <location>
        <begin position="95"/>
        <end position="116"/>
    </location>
</feature>
<keyword evidence="4" id="KW-1185">Reference proteome</keyword>
<dbReference type="OrthoDB" id="2087055at2"/>
<dbReference type="AlphaFoldDB" id="U2DYC2"/>
<feature type="transmembrane region" description="Helical" evidence="1">
    <location>
        <begin position="39"/>
        <end position="61"/>
    </location>
</feature>
<comment type="caution">
    <text evidence="3">The sequence shown here is derived from an EMBL/GenBank/DDBJ whole genome shotgun (WGS) entry which is preliminary data.</text>
</comment>
<dbReference type="RefSeq" id="WP_008826733.1">
    <property type="nucleotide sequence ID" value="NZ_AFNU02000002.1"/>
</dbReference>